<protein>
    <submittedName>
        <fullName evidence="1">Uncharacterized protein</fullName>
    </submittedName>
</protein>
<evidence type="ECO:0000313" key="2">
    <source>
        <dbReference type="Proteomes" id="UP000235145"/>
    </source>
</evidence>
<keyword evidence="2" id="KW-1185">Reference proteome</keyword>
<name>A0A9R1WB13_LACSA</name>
<accession>A0A9R1WB13</accession>
<dbReference type="AlphaFoldDB" id="A0A9R1WB13"/>
<organism evidence="1 2">
    <name type="scientific">Lactuca sativa</name>
    <name type="common">Garden lettuce</name>
    <dbReference type="NCBI Taxonomy" id="4236"/>
    <lineage>
        <taxon>Eukaryota</taxon>
        <taxon>Viridiplantae</taxon>
        <taxon>Streptophyta</taxon>
        <taxon>Embryophyta</taxon>
        <taxon>Tracheophyta</taxon>
        <taxon>Spermatophyta</taxon>
        <taxon>Magnoliopsida</taxon>
        <taxon>eudicotyledons</taxon>
        <taxon>Gunneridae</taxon>
        <taxon>Pentapetalae</taxon>
        <taxon>asterids</taxon>
        <taxon>campanulids</taxon>
        <taxon>Asterales</taxon>
        <taxon>Asteraceae</taxon>
        <taxon>Cichorioideae</taxon>
        <taxon>Cichorieae</taxon>
        <taxon>Lactucinae</taxon>
        <taxon>Lactuca</taxon>
    </lineage>
</organism>
<dbReference type="EMBL" id="NBSK02000003">
    <property type="protein sequence ID" value="KAJ0219210.1"/>
    <property type="molecule type" value="Genomic_DNA"/>
</dbReference>
<proteinExistence type="predicted"/>
<sequence length="113" mass="12885">MVIFSQVLIPLMSLSLDSSYVAFTTAFMMKSDGIYVDDLVGFLLQEEARHEHEHNRHVPSLTPTTSPISDLSTFATHRSSPNSYSNYNHHSVASPNRNTNTRWRRPMCRLCTL</sequence>
<comment type="caution">
    <text evidence="1">The sequence shown here is derived from an EMBL/GenBank/DDBJ whole genome shotgun (WGS) entry which is preliminary data.</text>
</comment>
<dbReference type="Proteomes" id="UP000235145">
    <property type="component" value="Unassembled WGS sequence"/>
</dbReference>
<reference evidence="1 2" key="1">
    <citation type="journal article" date="2017" name="Nat. Commun.">
        <title>Genome assembly with in vitro proximity ligation data and whole-genome triplication in lettuce.</title>
        <authorList>
            <person name="Reyes-Chin-Wo S."/>
            <person name="Wang Z."/>
            <person name="Yang X."/>
            <person name="Kozik A."/>
            <person name="Arikit S."/>
            <person name="Song C."/>
            <person name="Xia L."/>
            <person name="Froenicke L."/>
            <person name="Lavelle D.O."/>
            <person name="Truco M.J."/>
            <person name="Xia R."/>
            <person name="Zhu S."/>
            <person name="Xu C."/>
            <person name="Xu H."/>
            <person name="Xu X."/>
            <person name="Cox K."/>
            <person name="Korf I."/>
            <person name="Meyers B.C."/>
            <person name="Michelmore R.W."/>
        </authorList>
    </citation>
    <scope>NUCLEOTIDE SEQUENCE [LARGE SCALE GENOMIC DNA]</scope>
    <source>
        <strain evidence="2">cv. Salinas</strain>
        <tissue evidence="1">Seedlings</tissue>
    </source>
</reference>
<gene>
    <name evidence="1" type="ORF">LSAT_V11C300132340</name>
</gene>
<evidence type="ECO:0000313" key="1">
    <source>
        <dbReference type="EMBL" id="KAJ0219210.1"/>
    </source>
</evidence>